<dbReference type="GO" id="GO:0019288">
    <property type="term" value="P:isopentenyl diphosphate biosynthetic process, methylerythritol 4-phosphate pathway"/>
    <property type="evidence" value="ECO:0007669"/>
    <property type="project" value="UniProtKB-UniRule"/>
</dbReference>
<keyword evidence="8 10" id="KW-0414">Isoprene biosynthesis</keyword>
<dbReference type="EC" id="2.7.1.148" evidence="2 10"/>
<dbReference type="HAMAP" id="MF_00061">
    <property type="entry name" value="IspE"/>
    <property type="match status" value="1"/>
</dbReference>
<feature type="domain" description="GHMP kinase N-terminal" evidence="11">
    <location>
        <begin position="78"/>
        <end position="157"/>
    </location>
</feature>
<keyword evidence="4 10" id="KW-0808">Transferase</keyword>
<dbReference type="InterPro" id="IPR014721">
    <property type="entry name" value="Ribsml_uS5_D2-typ_fold_subgr"/>
</dbReference>
<dbReference type="EMBL" id="CP050898">
    <property type="protein sequence ID" value="QIX22411.1"/>
    <property type="molecule type" value="Genomic_DNA"/>
</dbReference>
<dbReference type="PANTHER" id="PTHR43527">
    <property type="entry name" value="4-DIPHOSPHOCYTIDYL-2-C-METHYL-D-ERYTHRITOL KINASE, CHLOROPLASTIC"/>
    <property type="match status" value="1"/>
</dbReference>
<name>A0A6H0ZRB3_9HYPH</name>
<dbReference type="Pfam" id="PF08544">
    <property type="entry name" value="GHMP_kinases_C"/>
    <property type="match status" value="1"/>
</dbReference>
<evidence type="ECO:0000256" key="3">
    <source>
        <dbReference type="ARBA" id="ARBA00017473"/>
    </source>
</evidence>
<organism evidence="13 14">
    <name type="scientific">Agrobacterium pusense</name>
    <dbReference type="NCBI Taxonomy" id="648995"/>
    <lineage>
        <taxon>Bacteria</taxon>
        <taxon>Pseudomonadati</taxon>
        <taxon>Pseudomonadota</taxon>
        <taxon>Alphaproteobacteria</taxon>
        <taxon>Hyphomicrobiales</taxon>
        <taxon>Rhizobiaceae</taxon>
        <taxon>Rhizobium/Agrobacterium group</taxon>
        <taxon>Agrobacterium</taxon>
    </lineage>
</organism>
<keyword evidence="6 10" id="KW-0418">Kinase</keyword>
<dbReference type="SUPFAM" id="SSF55060">
    <property type="entry name" value="GHMP Kinase, C-terminal domain"/>
    <property type="match status" value="1"/>
</dbReference>
<evidence type="ECO:0000256" key="4">
    <source>
        <dbReference type="ARBA" id="ARBA00022679"/>
    </source>
</evidence>
<dbReference type="RefSeq" id="WP_037090858.1">
    <property type="nucleotide sequence ID" value="NZ_CP050898.1"/>
</dbReference>
<dbReference type="GO" id="GO:0016114">
    <property type="term" value="P:terpenoid biosynthetic process"/>
    <property type="evidence" value="ECO:0007669"/>
    <property type="project" value="UniProtKB-UniRule"/>
</dbReference>
<dbReference type="GO" id="GO:0005524">
    <property type="term" value="F:ATP binding"/>
    <property type="evidence" value="ECO:0007669"/>
    <property type="project" value="UniProtKB-UniRule"/>
</dbReference>
<proteinExistence type="inferred from homology"/>
<dbReference type="PIRSF" id="PIRSF010376">
    <property type="entry name" value="IspE"/>
    <property type="match status" value="1"/>
</dbReference>
<evidence type="ECO:0000313" key="14">
    <source>
        <dbReference type="Proteomes" id="UP000500870"/>
    </source>
</evidence>
<protein>
    <recommendedName>
        <fullName evidence="3 10">4-diphosphocytidyl-2-C-methyl-D-erythritol kinase</fullName>
        <shortName evidence="10">CMK</shortName>
        <ecNumber evidence="2 10">2.7.1.148</ecNumber>
    </recommendedName>
    <alternativeName>
        <fullName evidence="9 10">4-(cytidine-5'-diphospho)-2-C-methyl-D-erythritol kinase</fullName>
    </alternativeName>
</protein>
<dbReference type="PANTHER" id="PTHR43527:SF2">
    <property type="entry name" value="4-DIPHOSPHOCYTIDYL-2-C-METHYL-D-ERYTHRITOL KINASE, CHLOROPLASTIC"/>
    <property type="match status" value="1"/>
</dbReference>
<evidence type="ECO:0000259" key="11">
    <source>
        <dbReference type="Pfam" id="PF00288"/>
    </source>
</evidence>
<dbReference type="NCBIfam" id="NF011202">
    <property type="entry name" value="PRK14608.1"/>
    <property type="match status" value="1"/>
</dbReference>
<comment type="catalytic activity">
    <reaction evidence="10">
        <text>4-CDP-2-C-methyl-D-erythritol + ATP = 4-CDP-2-C-methyl-D-erythritol 2-phosphate + ADP + H(+)</text>
        <dbReference type="Rhea" id="RHEA:18437"/>
        <dbReference type="ChEBI" id="CHEBI:15378"/>
        <dbReference type="ChEBI" id="CHEBI:30616"/>
        <dbReference type="ChEBI" id="CHEBI:57823"/>
        <dbReference type="ChEBI" id="CHEBI:57919"/>
        <dbReference type="ChEBI" id="CHEBI:456216"/>
        <dbReference type="EC" id="2.7.1.148"/>
    </reaction>
</comment>
<feature type="active site" evidence="10">
    <location>
        <position position="19"/>
    </location>
</feature>
<comment type="pathway">
    <text evidence="10">Isoprenoid biosynthesis; isopentenyl diphosphate biosynthesis via DXP pathway; isopentenyl diphosphate from 1-deoxy-D-xylulose 5-phosphate: step 3/6.</text>
</comment>
<evidence type="ECO:0000256" key="6">
    <source>
        <dbReference type="ARBA" id="ARBA00022777"/>
    </source>
</evidence>
<dbReference type="NCBIfam" id="TIGR00154">
    <property type="entry name" value="ispE"/>
    <property type="match status" value="1"/>
</dbReference>
<evidence type="ECO:0000259" key="12">
    <source>
        <dbReference type="Pfam" id="PF08544"/>
    </source>
</evidence>
<feature type="domain" description="GHMP kinase C-terminal" evidence="12">
    <location>
        <begin position="229"/>
        <end position="287"/>
    </location>
</feature>
<dbReference type="UniPathway" id="UPA00056">
    <property type="reaction ID" value="UER00094"/>
</dbReference>
<accession>A0A6H0ZRB3</accession>
<dbReference type="InterPro" id="IPR020568">
    <property type="entry name" value="Ribosomal_Su5_D2-typ_SF"/>
</dbReference>
<evidence type="ECO:0000256" key="9">
    <source>
        <dbReference type="ARBA" id="ARBA00032554"/>
    </source>
</evidence>
<evidence type="ECO:0000256" key="2">
    <source>
        <dbReference type="ARBA" id="ARBA00012052"/>
    </source>
</evidence>
<evidence type="ECO:0000256" key="7">
    <source>
        <dbReference type="ARBA" id="ARBA00022840"/>
    </source>
</evidence>
<dbReference type="InterPro" id="IPR004424">
    <property type="entry name" value="IspE"/>
</dbReference>
<keyword evidence="5 10" id="KW-0547">Nucleotide-binding</keyword>
<dbReference type="GO" id="GO:0050515">
    <property type="term" value="F:4-(cytidine 5'-diphospho)-2-C-methyl-D-erythritol kinase activity"/>
    <property type="evidence" value="ECO:0007669"/>
    <property type="project" value="UniProtKB-UniRule"/>
</dbReference>
<gene>
    <name evidence="10" type="primary">ispE</name>
    <name evidence="13" type="ORF">FOB41_15290</name>
</gene>
<dbReference type="SUPFAM" id="SSF54211">
    <property type="entry name" value="Ribosomal protein S5 domain 2-like"/>
    <property type="match status" value="1"/>
</dbReference>
<dbReference type="AlphaFoldDB" id="A0A6H0ZRB3"/>
<dbReference type="InterPro" id="IPR006204">
    <property type="entry name" value="GHMP_kinase_N_dom"/>
</dbReference>
<evidence type="ECO:0000256" key="1">
    <source>
        <dbReference type="ARBA" id="ARBA00009684"/>
    </source>
</evidence>
<comment type="function">
    <text evidence="10">Catalyzes the phosphorylation of the position 2 hydroxy group of 4-diphosphocytidyl-2C-methyl-D-erythritol.</text>
</comment>
<evidence type="ECO:0000256" key="10">
    <source>
        <dbReference type="HAMAP-Rule" id="MF_00061"/>
    </source>
</evidence>
<sequence length="299" mass="31627">MAMQGISGAAETVEAAPAKVNLALHVTGQRADGYHLLESLVVFTEAGDTIHIQDADVDSFSISGPFGDLLHAGDGGDNLVTRARDLLRNALASVGQPAPPVAIHLEKNLPVASGIGGGSADAAATLRALLRHWRAGITPDRISSIALRLGADVPMCLESRSLIARGIGEDIEPINDLPELFLVLANPLKAVSTPEIFRRLQNKANPPLPTPAKVGEVTIGWKDFLAESRNDLQPPAQALLPDIGEIIGLLSEEGATLVRMSGSGATCFGIFHSFDAAQNAETSLRKKRPGWYFQATRTI</sequence>
<evidence type="ECO:0000256" key="8">
    <source>
        <dbReference type="ARBA" id="ARBA00023229"/>
    </source>
</evidence>
<feature type="binding site" evidence="10">
    <location>
        <begin position="110"/>
        <end position="120"/>
    </location>
    <ligand>
        <name>ATP</name>
        <dbReference type="ChEBI" id="CHEBI:30616"/>
    </ligand>
</feature>
<dbReference type="InterPro" id="IPR036554">
    <property type="entry name" value="GHMP_kinase_C_sf"/>
</dbReference>
<dbReference type="Pfam" id="PF00288">
    <property type="entry name" value="GHMP_kinases_N"/>
    <property type="match status" value="1"/>
</dbReference>
<dbReference type="Gene3D" id="3.30.230.10">
    <property type="match status" value="1"/>
</dbReference>
<feature type="active site" evidence="10">
    <location>
        <position position="152"/>
    </location>
</feature>
<dbReference type="InterPro" id="IPR013750">
    <property type="entry name" value="GHMP_kinase_C_dom"/>
</dbReference>
<comment type="similarity">
    <text evidence="1 10">Belongs to the GHMP kinase family. IspE subfamily.</text>
</comment>
<evidence type="ECO:0000313" key="13">
    <source>
        <dbReference type="EMBL" id="QIX22411.1"/>
    </source>
</evidence>
<evidence type="ECO:0000256" key="5">
    <source>
        <dbReference type="ARBA" id="ARBA00022741"/>
    </source>
</evidence>
<dbReference type="Proteomes" id="UP000500870">
    <property type="component" value="Chromosome 1"/>
</dbReference>
<dbReference type="Gene3D" id="3.30.70.890">
    <property type="entry name" value="GHMP kinase, C-terminal domain"/>
    <property type="match status" value="1"/>
</dbReference>
<reference evidence="13 14" key="1">
    <citation type="submission" date="2020-04" db="EMBL/GenBank/DDBJ databases">
        <title>FDA dAtabase for Regulatory Grade micrObial Sequences (FDA-ARGOS): Supporting development and validation of Infectious Disease Dx tests.</title>
        <authorList>
            <person name="Sciortino C."/>
            <person name="Tallon L."/>
            <person name="Sadzewicz L."/>
            <person name="Vavikolanu K."/>
            <person name="Mehta A."/>
            <person name="Aluvathingal J."/>
            <person name="Nadendla S."/>
            <person name="Nandy P."/>
            <person name="Geyer C."/>
            <person name="Yan Y."/>
            <person name="Sichtig H."/>
        </authorList>
    </citation>
    <scope>NUCLEOTIDE SEQUENCE [LARGE SCALE GENOMIC DNA]</scope>
    <source>
        <strain evidence="13 14">FDAARGOS_633</strain>
    </source>
</reference>
<keyword evidence="7 10" id="KW-0067">ATP-binding</keyword>